<gene>
    <name evidence="2" type="ORF">KK1_015575</name>
</gene>
<sequence>MGACFSKKKESSPSNPSPLAATKSSSSTAPAVPELKSPSLSGVTVSKLKVETDPEVKLNKENTKKVEEKHETVPEGEGHVKKEIFIIKHRKSHDDRERNSNTAQQNATTESMCDKTAPAAPPPAVVAVRTSSCTKEEVDAILIQCGRLSRSSSGNAVAASGEHRRRYSGSKRSYDFDHCDNDTISNEEDTRKANASENSKQQQRSSSRERRVSRSPGRRSSDNTTPAANARSNNSNAVSRPGKMVSVPATVSSLVMDKSNNNGGGESAAATGIKRITVKRNVGAASPRSQSPARAIGNAANAGKAFNESQQQQPSLSRSSSRKAEQSPYKRNPLSEIEPNSLAFPHSTPNNNNSRVQNKPRKEFEIEATQKPNGGRTVLDKGMIANCKTKVQQEEDVKMQPSITDNIVVKTMVPPGVDNLKPHTLTRSRSARRSRDLDLNPEALLNPPQSYTSLLLEDIQNFHQKSTPSVPLPACVTKACSILEAVADLNSNTNLNFCGAEDRRSPPSFQCKSMLVVNDDDVMEPSLHKYVTLNRGGSFGGVDMDDQESSGSNSFTVSSGQQHWGISSSSWEPSSVESKDSWTSRLNCSREESLKSPLGLEGRHGSGIGRGRLGANKVLHNIPVVTASTPT</sequence>
<feature type="region of interest" description="Disordered" evidence="1">
    <location>
        <begin position="541"/>
        <end position="588"/>
    </location>
</feature>
<feature type="compositionally biased region" description="Polar residues" evidence="1">
    <location>
        <begin position="249"/>
        <end position="261"/>
    </location>
</feature>
<dbReference type="EMBL" id="CM003612">
    <property type="protein sequence ID" value="KYP60127.1"/>
    <property type="molecule type" value="Genomic_DNA"/>
</dbReference>
<dbReference type="AlphaFoldDB" id="A0A151SZ95"/>
<dbReference type="OMA" id="MLVFNDD"/>
<organism evidence="2 3">
    <name type="scientific">Cajanus cajan</name>
    <name type="common">Pigeon pea</name>
    <name type="synonym">Cajanus indicus</name>
    <dbReference type="NCBI Taxonomy" id="3821"/>
    <lineage>
        <taxon>Eukaryota</taxon>
        <taxon>Viridiplantae</taxon>
        <taxon>Streptophyta</taxon>
        <taxon>Embryophyta</taxon>
        <taxon>Tracheophyta</taxon>
        <taxon>Spermatophyta</taxon>
        <taxon>Magnoliopsida</taxon>
        <taxon>eudicotyledons</taxon>
        <taxon>Gunneridae</taxon>
        <taxon>Pentapetalae</taxon>
        <taxon>rosids</taxon>
        <taxon>fabids</taxon>
        <taxon>Fabales</taxon>
        <taxon>Fabaceae</taxon>
        <taxon>Papilionoideae</taxon>
        <taxon>50 kb inversion clade</taxon>
        <taxon>NPAAA clade</taxon>
        <taxon>indigoferoid/millettioid clade</taxon>
        <taxon>Phaseoleae</taxon>
        <taxon>Cajanus</taxon>
    </lineage>
</organism>
<name>A0A151SZ95_CAJCA</name>
<feature type="compositionally biased region" description="Basic and acidic residues" evidence="1">
    <location>
        <begin position="172"/>
        <end position="181"/>
    </location>
</feature>
<proteinExistence type="predicted"/>
<feature type="compositionally biased region" description="Basic and acidic residues" evidence="1">
    <location>
        <begin position="48"/>
        <end position="99"/>
    </location>
</feature>
<feature type="compositionally biased region" description="Low complexity" evidence="1">
    <location>
        <begin position="227"/>
        <end position="240"/>
    </location>
</feature>
<feature type="compositionally biased region" description="Low complexity" evidence="1">
    <location>
        <begin position="284"/>
        <end position="295"/>
    </location>
</feature>
<feature type="compositionally biased region" description="Basic and acidic residues" evidence="1">
    <location>
        <begin position="577"/>
        <end position="588"/>
    </location>
</feature>
<dbReference type="Proteomes" id="UP000075243">
    <property type="component" value="Chromosome 10"/>
</dbReference>
<dbReference type="PANTHER" id="PTHR34367:SF1">
    <property type="entry name" value="OS04G0528600 PROTEIN"/>
    <property type="match status" value="1"/>
</dbReference>
<dbReference type="STRING" id="3821.A0A151SZ95"/>
<feature type="compositionally biased region" description="Low complexity" evidence="1">
    <location>
        <begin position="549"/>
        <end position="559"/>
    </location>
</feature>
<feature type="compositionally biased region" description="Low complexity" evidence="1">
    <location>
        <begin position="567"/>
        <end position="576"/>
    </location>
</feature>
<protein>
    <submittedName>
        <fullName evidence="2">Uncharacterized protein</fullName>
    </submittedName>
</protein>
<feature type="region of interest" description="Disordered" evidence="1">
    <location>
        <begin position="1"/>
        <end position="122"/>
    </location>
</feature>
<dbReference type="InterPro" id="IPR040412">
    <property type="entry name" value="At1g65710-like"/>
</dbReference>
<dbReference type="Gramene" id="C.cajan_15137.t">
    <property type="protein sequence ID" value="C.cajan_15137.t"/>
    <property type="gene ID" value="C.cajan_15137"/>
</dbReference>
<feature type="compositionally biased region" description="Low complexity" evidence="1">
    <location>
        <begin position="12"/>
        <end position="33"/>
    </location>
</feature>
<feature type="region of interest" description="Disordered" evidence="1">
    <location>
        <begin position="414"/>
        <end position="443"/>
    </location>
</feature>
<feature type="compositionally biased region" description="Polar residues" evidence="1">
    <location>
        <begin position="347"/>
        <end position="357"/>
    </location>
</feature>
<keyword evidence="3" id="KW-1185">Reference proteome</keyword>
<evidence type="ECO:0000313" key="2">
    <source>
        <dbReference type="EMBL" id="KYP60127.1"/>
    </source>
</evidence>
<dbReference type="PANTHER" id="PTHR34367">
    <property type="entry name" value="OS02G0734667 PROTEIN"/>
    <property type="match status" value="1"/>
</dbReference>
<accession>A0A151SZ95</accession>
<evidence type="ECO:0000313" key="3">
    <source>
        <dbReference type="Proteomes" id="UP000075243"/>
    </source>
</evidence>
<feature type="compositionally biased region" description="Low complexity" evidence="1">
    <location>
        <begin position="308"/>
        <end position="319"/>
    </location>
</feature>
<feature type="compositionally biased region" description="Polar residues" evidence="1">
    <location>
        <begin position="100"/>
        <end position="111"/>
    </location>
</feature>
<evidence type="ECO:0000256" key="1">
    <source>
        <dbReference type="SAM" id="MobiDB-lite"/>
    </source>
</evidence>
<reference evidence="2 3" key="1">
    <citation type="journal article" date="2012" name="Nat. Biotechnol.">
        <title>Draft genome sequence of pigeonpea (Cajanus cajan), an orphan legume crop of resource-poor farmers.</title>
        <authorList>
            <person name="Varshney R.K."/>
            <person name="Chen W."/>
            <person name="Li Y."/>
            <person name="Bharti A.K."/>
            <person name="Saxena R.K."/>
            <person name="Schlueter J.A."/>
            <person name="Donoghue M.T."/>
            <person name="Azam S."/>
            <person name="Fan G."/>
            <person name="Whaley A.M."/>
            <person name="Farmer A.D."/>
            <person name="Sheridan J."/>
            <person name="Iwata A."/>
            <person name="Tuteja R."/>
            <person name="Penmetsa R.V."/>
            <person name="Wu W."/>
            <person name="Upadhyaya H.D."/>
            <person name="Yang S.P."/>
            <person name="Shah T."/>
            <person name="Saxena K.B."/>
            <person name="Michael T."/>
            <person name="McCombie W.R."/>
            <person name="Yang B."/>
            <person name="Zhang G."/>
            <person name="Yang H."/>
            <person name="Wang J."/>
            <person name="Spillane C."/>
            <person name="Cook D.R."/>
            <person name="May G.D."/>
            <person name="Xu X."/>
            <person name="Jackson S.A."/>
        </authorList>
    </citation>
    <scope>NUCLEOTIDE SEQUENCE [LARGE SCALE GENOMIC DNA]</scope>
    <source>
        <strain evidence="3">cv. Asha</strain>
    </source>
</reference>
<feature type="region of interest" description="Disordered" evidence="1">
    <location>
        <begin position="144"/>
        <end position="359"/>
    </location>
</feature>